<name>A0A1L8QP15_9ENTE</name>
<organism evidence="2 3">
    <name type="scientific">Enterococcus aquimarinus</name>
    <dbReference type="NCBI Taxonomy" id="328396"/>
    <lineage>
        <taxon>Bacteria</taxon>
        <taxon>Bacillati</taxon>
        <taxon>Bacillota</taxon>
        <taxon>Bacilli</taxon>
        <taxon>Lactobacillales</taxon>
        <taxon>Enterococcaceae</taxon>
        <taxon>Enterococcus</taxon>
    </lineage>
</organism>
<evidence type="ECO:0000313" key="2">
    <source>
        <dbReference type="EMBL" id="OJG09258.1"/>
    </source>
</evidence>
<accession>A0A1L8QP15</accession>
<dbReference type="Proteomes" id="UP000182149">
    <property type="component" value="Unassembled WGS sequence"/>
</dbReference>
<dbReference type="Pfam" id="PF11151">
    <property type="entry name" value="DUF2929"/>
    <property type="match status" value="1"/>
</dbReference>
<proteinExistence type="predicted"/>
<reference evidence="2 3" key="1">
    <citation type="submission" date="2014-12" db="EMBL/GenBank/DDBJ databases">
        <title>Draft genome sequences of 29 type strains of Enterococci.</title>
        <authorList>
            <person name="Zhong Z."/>
            <person name="Sun Z."/>
            <person name="Liu W."/>
            <person name="Zhang W."/>
            <person name="Zhang H."/>
        </authorList>
    </citation>
    <scope>NUCLEOTIDE SEQUENCE [LARGE SCALE GENOMIC DNA]</scope>
    <source>
        <strain evidence="2 3">DSM 17690</strain>
    </source>
</reference>
<feature type="transmembrane region" description="Helical" evidence="1">
    <location>
        <begin position="12"/>
        <end position="31"/>
    </location>
</feature>
<dbReference type="AlphaFoldDB" id="A0A1L8QP15"/>
<comment type="caution">
    <text evidence="2">The sequence shown here is derived from an EMBL/GenBank/DDBJ whole genome shotgun (WGS) entry which is preliminary data.</text>
</comment>
<dbReference type="InterPro" id="IPR021324">
    <property type="entry name" value="DUF2929"/>
</dbReference>
<evidence type="ECO:0000313" key="3">
    <source>
        <dbReference type="Proteomes" id="UP000182149"/>
    </source>
</evidence>
<evidence type="ECO:0000256" key="1">
    <source>
        <dbReference type="SAM" id="Phobius"/>
    </source>
</evidence>
<dbReference type="EMBL" id="JXKD01000018">
    <property type="protein sequence ID" value="OJG09258.1"/>
    <property type="molecule type" value="Genomic_DNA"/>
</dbReference>
<feature type="transmembrane region" description="Helical" evidence="1">
    <location>
        <begin position="37"/>
        <end position="57"/>
    </location>
</feature>
<sequence length="66" mass="7246">MKEGVSMRYIITLLWSFALGQVVGYLGSALSSQPYNFIQTSIFSVICGLMIIALGRLTPTTEEKIS</sequence>
<dbReference type="STRING" id="328396.RU93_GL000865"/>
<keyword evidence="1" id="KW-0812">Transmembrane</keyword>
<gene>
    <name evidence="2" type="ORF">RU93_GL000865</name>
</gene>
<evidence type="ECO:0008006" key="4">
    <source>
        <dbReference type="Google" id="ProtNLM"/>
    </source>
</evidence>
<keyword evidence="1" id="KW-0472">Membrane</keyword>
<keyword evidence="3" id="KW-1185">Reference proteome</keyword>
<keyword evidence="1" id="KW-1133">Transmembrane helix</keyword>
<protein>
    <recommendedName>
        <fullName evidence="4">DUF2929 domain-containing protein</fullName>
    </recommendedName>
</protein>